<dbReference type="PROSITE" id="PS51186">
    <property type="entry name" value="GNAT"/>
    <property type="match status" value="1"/>
</dbReference>
<accession>A0A516PVV5</accession>
<evidence type="ECO:0000313" key="2">
    <source>
        <dbReference type="EMBL" id="QDP95314.1"/>
    </source>
</evidence>
<proteinExistence type="predicted"/>
<dbReference type="InterPro" id="IPR016181">
    <property type="entry name" value="Acyl_CoA_acyltransferase"/>
</dbReference>
<keyword evidence="3" id="KW-1185">Reference proteome</keyword>
<dbReference type="OrthoDB" id="9789603at2"/>
<name>A0A516PVV5_9ACTN</name>
<dbReference type="AlphaFoldDB" id="A0A516PVV5"/>
<reference evidence="2 3" key="1">
    <citation type="submission" date="2019-07" db="EMBL/GenBank/DDBJ databases">
        <title>Microlunatus dokdonensis sp. nov. isolated from the rhizospheric soil of the wild plant Elymus tsukushiensis.</title>
        <authorList>
            <person name="Ghim S.-Y."/>
            <person name="Hwang Y.-J."/>
            <person name="Son J.-S."/>
            <person name="Shin J.-H."/>
        </authorList>
    </citation>
    <scope>NUCLEOTIDE SEQUENCE [LARGE SCALE GENOMIC DNA]</scope>
    <source>
        <strain evidence="2 3">KUDC0627</strain>
    </source>
</reference>
<dbReference type="Pfam" id="PF00583">
    <property type="entry name" value="Acetyltransf_1"/>
    <property type="match status" value="1"/>
</dbReference>
<sequence>MPTDPATSPLPVAPSPASSDDAAEILHLRDRLVDWMQDRGISQWQHGDVSEEMVRRQAERGQWWLIRSDPAGLIAAVRILSADPQIWGEPDQAAVYVHGLMVNRGYAGHGLGRQLLDWAAEHGRHHGAEVLRLDCVATNPGLCDYYLEQGFTRVGTKELPPQWRSAALFERSNLIGRTKIRMVLARGSCNGHRVQKIVIVTGMTRH</sequence>
<dbReference type="EMBL" id="CP041692">
    <property type="protein sequence ID" value="QDP95314.1"/>
    <property type="molecule type" value="Genomic_DNA"/>
</dbReference>
<dbReference type="SUPFAM" id="SSF55729">
    <property type="entry name" value="Acyl-CoA N-acyltransferases (Nat)"/>
    <property type="match status" value="1"/>
</dbReference>
<protein>
    <submittedName>
        <fullName evidence="2">GNAT family N-acetyltransferase</fullName>
    </submittedName>
</protein>
<dbReference type="Proteomes" id="UP000319263">
    <property type="component" value="Chromosome"/>
</dbReference>
<dbReference type="CDD" id="cd04301">
    <property type="entry name" value="NAT_SF"/>
    <property type="match status" value="1"/>
</dbReference>
<evidence type="ECO:0000313" key="3">
    <source>
        <dbReference type="Proteomes" id="UP000319263"/>
    </source>
</evidence>
<gene>
    <name evidence="2" type="ORF">FOE78_04765</name>
</gene>
<dbReference type="RefSeq" id="WP_143985289.1">
    <property type="nucleotide sequence ID" value="NZ_CP041692.1"/>
</dbReference>
<keyword evidence="2" id="KW-0808">Transferase</keyword>
<dbReference type="GO" id="GO:0016747">
    <property type="term" value="F:acyltransferase activity, transferring groups other than amino-acyl groups"/>
    <property type="evidence" value="ECO:0007669"/>
    <property type="project" value="InterPro"/>
</dbReference>
<evidence type="ECO:0000259" key="1">
    <source>
        <dbReference type="PROSITE" id="PS51186"/>
    </source>
</evidence>
<dbReference type="Gene3D" id="3.40.630.30">
    <property type="match status" value="1"/>
</dbReference>
<dbReference type="InterPro" id="IPR000182">
    <property type="entry name" value="GNAT_dom"/>
</dbReference>
<dbReference type="KEGG" id="mik:FOE78_04765"/>
<organism evidence="2 3">
    <name type="scientific">Microlunatus elymi</name>
    <dbReference type="NCBI Taxonomy" id="2596828"/>
    <lineage>
        <taxon>Bacteria</taxon>
        <taxon>Bacillati</taxon>
        <taxon>Actinomycetota</taxon>
        <taxon>Actinomycetes</taxon>
        <taxon>Propionibacteriales</taxon>
        <taxon>Propionibacteriaceae</taxon>
        <taxon>Microlunatus</taxon>
    </lineage>
</organism>
<feature type="domain" description="N-acetyltransferase" evidence="1">
    <location>
        <begin position="12"/>
        <end position="175"/>
    </location>
</feature>